<dbReference type="AlphaFoldDB" id="A0A383UYP1"/>
<reference evidence="1 2" key="1">
    <citation type="submission" date="2017-11" db="EMBL/GenBank/DDBJ databases">
        <authorList>
            <person name="Kracher B."/>
        </authorList>
    </citation>
    <scope>NUCLEOTIDE SEQUENCE [LARGE SCALE GENOMIC DNA]</scope>
    <source>
        <strain evidence="1 2">RACE1</strain>
    </source>
</reference>
<accession>A0A383UYP1</accession>
<evidence type="ECO:0000313" key="2">
    <source>
        <dbReference type="Proteomes" id="UP000275772"/>
    </source>
</evidence>
<dbReference type="EMBL" id="UNSH01000081">
    <property type="protein sequence ID" value="SZF05461.1"/>
    <property type="molecule type" value="Genomic_DNA"/>
</dbReference>
<dbReference type="VEuPathDB" id="FungiDB:BLGHR1_16264"/>
<sequence length="196" mass="22518">MDSKGEKFSGLPHIEVHESFLSETFASEQAYHEVREWSCAFKNTVQELASVEISCPGSNTASDIADRSGSPNREKEIYERHAASARYFTRQLLNSFYQEHSDAMSCRRLPCSTVKCDFQSDNPKHLGRLERKFSRWKNGKKISVKRVWAQLKELSTNLLEANEVRDSVYVETRLFGSQLEGLDPMLSKPSKNTFHY</sequence>
<proteinExistence type="predicted"/>
<gene>
    <name evidence="1" type="ORF">BLGHR1_16264</name>
</gene>
<protein>
    <submittedName>
        <fullName evidence="1">Uncharacterized protein</fullName>
    </submittedName>
</protein>
<organism evidence="1 2">
    <name type="scientific">Blumeria hordei</name>
    <name type="common">Barley powdery mildew</name>
    <name type="synonym">Blumeria graminis f. sp. hordei</name>
    <dbReference type="NCBI Taxonomy" id="2867405"/>
    <lineage>
        <taxon>Eukaryota</taxon>
        <taxon>Fungi</taxon>
        <taxon>Dikarya</taxon>
        <taxon>Ascomycota</taxon>
        <taxon>Pezizomycotina</taxon>
        <taxon>Leotiomycetes</taxon>
        <taxon>Erysiphales</taxon>
        <taxon>Erysiphaceae</taxon>
        <taxon>Blumeria</taxon>
    </lineage>
</organism>
<evidence type="ECO:0000313" key="1">
    <source>
        <dbReference type="EMBL" id="SZF05461.1"/>
    </source>
</evidence>
<dbReference type="Proteomes" id="UP000275772">
    <property type="component" value="Unassembled WGS sequence"/>
</dbReference>
<name>A0A383UYP1_BLUHO</name>